<accession>H1Y9J1</accession>
<keyword evidence="5 6" id="KW-0067">ATP-binding</keyword>
<feature type="binding site" evidence="6">
    <location>
        <position position="94"/>
    </location>
    <ligand>
        <name>substrate</name>
    </ligand>
</feature>
<dbReference type="PANTHER" id="PTHR21060:SF15">
    <property type="entry name" value="ACETATE KINASE-RELATED"/>
    <property type="match status" value="1"/>
</dbReference>
<comment type="subcellular location">
    <subcellularLocation>
        <location evidence="6">Cytoplasm</location>
    </subcellularLocation>
</comment>
<evidence type="ECO:0000256" key="3">
    <source>
        <dbReference type="ARBA" id="ARBA00022741"/>
    </source>
</evidence>
<keyword evidence="2 6" id="KW-0808">Transferase</keyword>
<sequence length="403" mass="44202">MNIFVVNSGSSSIKYQFFKMPSVQPVCTGLVERIGQPTAAIIHKVNVNGAEQTVQLSLYLADHEAGMLEIEKLLTDAAIGVIQNPDEIEAVGHRIVHGGEHLSQPTIITDAVKEEIKRIFPLAPLHNPGHYQGIQIAQKLFAKAVHIAVFDTAFHQTLPEKAYRYAIPQSYYDDYGIRVYGFHGISHQYVSGQAAQYLNKPDAKIITIHLGNGCSMSAVKDGKCIDTSMGLTPLDGLIMGTRCGDIDPSVLTFLMQNTGCDGDQLSNLLNKQSGMLGLTGCSDMRDIKALMDSGDTNARLAYDMYAYRIKKYIGAYTAVLNGLDAIVFTAGVGENAALVRQMVCHDMDYLGIRLDEAENEIRRSTTHEINTADSRVKILVIPTNEELEISNQCVELMQNVVCC</sequence>
<feature type="binding site" evidence="6">
    <location>
        <begin position="283"/>
        <end position="285"/>
    </location>
    <ligand>
        <name>ATP</name>
        <dbReference type="ChEBI" id="CHEBI:30616"/>
    </ligand>
</feature>
<dbReference type="PIRSF" id="PIRSF000722">
    <property type="entry name" value="Acetate_prop_kin"/>
    <property type="match status" value="1"/>
</dbReference>
<dbReference type="InterPro" id="IPR043129">
    <property type="entry name" value="ATPase_NBD"/>
</dbReference>
<dbReference type="UniPathway" id="UPA00340">
    <property type="reaction ID" value="UER00458"/>
</dbReference>
<dbReference type="GO" id="GO:0000287">
    <property type="term" value="F:magnesium ion binding"/>
    <property type="evidence" value="ECO:0007669"/>
    <property type="project" value="UniProtKB-UniRule"/>
</dbReference>
<dbReference type="InterPro" id="IPR004372">
    <property type="entry name" value="Ac/propionate_kinase"/>
</dbReference>
<dbReference type="Gene3D" id="3.30.420.40">
    <property type="match status" value="2"/>
</dbReference>
<feature type="binding site" evidence="6">
    <location>
        <begin position="209"/>
        <end position="213"/>
    </location>
    <ligand>
        <name>ATP</name>
        <dbReference type="ChEBI" id="CHEBI:30616"/>
    </ligand>
</feature>
<reference evidence="8" key="1">
    <citation type="submission" date="2011-09" db="EMBL/GenBank/DDBJ databases">
        <title>The permanent draft genome of Mucilaginibacter paludis DSM 18603.</title>
        <authorList>
            <consortium name="US DOE Joint Genome Institute (JGI-PGF)"/>
            <person name="Lucas S."/>
            <person name="Han J."/>
            <person name="Lapidus A."/>
            <person name="Bruce D."/>
            <person name="Goodwin L."/>
            <person name="Pitluck S."/>
            <person name="Peters L."/>
            <person name="Kyrpides N."/>
            <person name="Mavromatis K."/>
            <person name="Ivanova N."/>
            <person name="Mikhailova N."/>
            <person name="Held B."/>
            <person name="Detter J.C."/>
            <person name="Tapia R."/>
            <person name="Han C."/>
            <person name="Land M."/>
            <person name="Hauser L."/>
            <person name="Markowitz V."/>
            <person name="Cheng J.-F."/>
            <person name="Hugenholtz P."/>
            <person name="Woyke T."/>
            <person name="Wu D."/>
            <person name="Tindall B."/>
            <person name="Brambilla E."/>
            <person name="Klenk H.-P."/>
            <person name="Eisen J.A."/>
        </authorList>
    </citation>
    <scope>NUCLEOTIDE SEQUENCE [LARGE SCALE GENOMIC DNA]</scope>
    <source>
        <strain evidence="8">DSM 18603</strain>
    </source>
</reference>
<comment type="catalytic activity">
    <reaction evidence="6">
        <text>acetate + ATP = acetyl phosphate + ADP</text>
        <dbReference type="Rhea" id="RHEA:11352"/>
        <dbReference type="ChEBI" id="CHEBI:22191"/>
        <dbReference type="ChEBI" id="CHEBI:30089"/>
        <dbReference type="ChEBI" id="CHEBI:30616"/>
        <dbReference type="ChEBI" id="CHEBI:456216"/>
        <dbReference type="EC" id="2.7.2.1"/>
    </reaction>
</comment>
<dbReference type="EC" id="2.7.2.1" evidence="6"/>
<evidence type="ECO:0000256" key="1">
    <source>
        <dbReference type="ARBA" id="ARBA00008748"/>
    </source>
</evidence>
<dbReference type="CDD" id="cd24010">
    <property type="entry name" value="ASKHA_NBD_AcK_PK"/>
    <property type="match status" value="1"/>
</dbReference>
<evidence type="ECO:0000313" key="9">
    <source>
        <dbReference type="Proteomes" id="UP000002774"/>
    </source>
</evidence>
<dbReference type="STRING" id="714943.Mucpa_5936"/>
<name>H1Y9J1_9SPHI</name>
<dbReference type="AlphaFoldDB" id="H1Y9J1"/>
<dbReference type="eggNOG" id="COG0282">
    <property type="taxonomic scope" value="Bacteria"/>
</dbReference>
<feature type="binding site" evidence="6">
    <location>
        <begin position="331"/>
        <end position="335"/>
    </location>
    <ligand>
        <name>ATP</name>
        <dbReference type="ChEBI" id="CHEBI:30616"/>
    </ligand>
</feature>
<dbReference type="GO" id="GO:0008776">
    <property type="term" value="F:acetate kinase activity"/>
    <property type="evidence" value="ECO:0007669"/>
    <property type="project" value="UniProtKB-UniRule"/>
</dbReference>
<dbReference type="HAMAP" id="MF_00020">
    <property type="entry name" value="Acetate_kinase"/>
    <property type="match status" value="1"/>
</dbReference>
<dbReference type="PANTHER" id="PTHR21060">
    <property type="entry name" value="ACETATE KINASE"/>
    <property type="match status" value="1"/>
</dbReference>
<dbReference type="GO" id="GO:0005524">
    <property type="term" value="F:ATP binding"/>
    <property type="evidence" value="ECO:0007669"/>
    <property type="project" value="UniProtKB-KW"/>
</dbReference>
<protein>
    <recommendedName>
        <fullName evidence="6">Acetate kinase</fullName>
        <ecNumber evidence="6">2.7.2.1</ecNumber>
    </recommendedName>
    <alternativeName>
        <fullName evidence="6">Acetokinase</fullName>
    </alternativeName>
</protein>
<dbReference type="InterPro" id="IPR023865">
    <property type="entry name" value="Aliphatic_acid_kinase_CS"/>
</dbReference>
<comment type="cofactor">
    <cofactor evidence="6">
        <name>Mg(2+)</name>
        <dbReference type="ChEBI" id="CHEBI:18420"/>
    </cofactor>
    <cofactor evidence="6">
        <name>Mn(2+)</name>
        <dbReference type="ChEBI" id="CHEBI:29035"/>
    </cofactor>
    <text evidence="6">Mg(2+). Can also accept Mn(2+).</text>
</comment>
<evidence type="ECO:0000256" key="4">
    <source>
        <dbReference type="ARBA" id="ARBA00022777"/>
    </source>
</evidence>
<dbReference type="EMBL" id="CM001403">
    <property type="protein sequence ID" value="EHQ29996.1"/>
    <property type="molecule type" value="Genomic_DNA"/>
</dbReference>
<dbReference type="RefSeq" id="WP_008511501.1">
    <property type="nucleotide sequence ID" value="NZ_CM001403.1"/>
</dbReference>
<dbReference type="Proteomes" id="UP000002774">
    <property type="component" value="Chromosome"/>
</dbReference>
<keyword evidence="4 6" id="KW-0418">Kinase</keyword>
<feature type="binding site" evidence="6">
    <location>
        <position position="14"/>
    </location>
    <ligand>
        <name>ATP</name>
        <dbReference type="ChEBI" id="CHEBI:30616"/>
    </ligand>
</feature>
<dbReference type="SUPFAM" id="SSF53067">
    <property type="entry name" value="Actin-like ATPase domain"/>
    <property type="match status" value="2"/>
</dbReference>
<dbReference type="InterPro" id="IPR000890">
    <property type="entry name" value="Aliphatic_acid_kin_short-chain"/>
</dbReference>
<keyword evidence="6" id="KW-0963">Cytoplasm</keyword>
<dbReference type="PRINTS" id="PR00471">
    <property type="entry name" value="ACETATEKNASE"/>
</dbReference>
<keyword evidence="3 6" id="KW-0547">Nucleotide-binding</keyword>
<feature type="binding site" evidence="6">
    <location>
        <position position="385"/>
    </location>
    <ligand>
        <name>Mg(2+)</name>
        <dbReference type="ChEBI" id="CHEBI:18420"/>
    </ligand>
</feature>
<feature type="site" description="Transition state stabilizer" evidence="6">
    <location>
        <position position="242"/>
    </location>
</feature>
<keyword evidence="6" id="KW-0460">Magnesium</keyword>
<evidence type="ECO:0000313" key="8">
    <source>
        <dbReference type="EMBL" id="EHQ29996.1"/>
    </source>
</evidence>
<comment type="similarity">
    <text evidence="1 6 7">Belongs to the acetokinase family.</text>
</comment>
<dbReference type="Pfam" id="PF00871">
    <property type="entry name" value="Acetate_kinase"/>
    <property type="match status" value="1"/>
</dbReference>
<evidence type="ECO:0000256" key="2">
    <source>
        <dbReference type="ARBA" id="ARBA00022679"/>
    </source>
</evidence>
<dbReference type="OrthoDB" id="9802453at2"/>
<comment type="function">
    <text evidence="6">Catalyzes the formation of acetyl phosphate from acetate and ATP. Can also catalyze the reverse reaction.</text>
</comment>
<keyword evidence="9" id="KW-1185">Reference proteome</keyword>
<gene>
    <name evidence="6" type="primary">ackA</name>
    <name evidence="8" type="ORF">Mucpa_5936</name>
</gene>
<keyword evidence="6" id="KW-0479">Metal-binding</keyword>
<dbReference type="GO" id="GO:0006083">
    <property type="term" value="P:acetate metabolic process"/>
    <property type="evidence" value="ECO:0007669"/>
    <property type="project" value="TreeGrafter"/>
</dbReference>
<feature type="active site" description="Proton donor/acceptor" evidence="6">
    <location>
        <position position="151"/>
    </location>
</feature>
<evidence type="ECO:0000256" key="7">
    <source>
        <dbReference type="RuleBase" id="RU003835"/>
    </source>
</evidence>
<comment type="pathway">
    <text evidence="6">Metabolic intermediate biosynthesis; acetyl-CoA biosynthesis; acetyl-CoA from acetate: step 1/2.</text>
</comment>
<evidence type="ECO:0000256" key="5">
    <source>
        <dbReference type="ARBA" id="ARBA00022840"/>
    </source>
</evidence>
<dbReference type="GO" id="GO:0006085">
    <property type="term" value="P:acetyl-CoA biosynthetic process"/>
    <property type="evidence" value="ECO:0007669"/>
    <property type="project" value="UniProtKB-UniRule"/>
</dbReference>
<organism evidence="8 9">
    <name type="scientific">Mucilaginibacter paludis DSM 18603</name>
    <dbReference type="NCBI Taxonomy" id="714943"/>
    <lineage>
        <taxon>Bacteria</taxon>
        <taxon>Pseudomonadati</taxon>
        <taxon>Bacteroidota</taxon>
        <taxon>Sphingobacteriia</taxon>
        <taxon>Sphingobacteriales</taxon>
        <taxon>Sphingobacteriaceae</taxon>
        <taxon>Mucilaginibacter</taxon>
    </lineage>
</organism>
<dbReference type="PROSITE" id="PS01076">
    <property type="entry name" value="ACETATE_KINASE_2"/>
    <property type="match status" value="1"/>
</dbReference>
<proteinExistence type="inferred from homology"/>
<dbReference type="GO" id="GO:0005737">
    <property type="term" value="C:cytoplasm"/>
    <property type="evidence" value="ECO:0007669"/>
    <property type="project" value="UniProtKB-SubCell"/>
</dbReference>
<dbReference type="NCBIfam" id="TIGR00016">
    <property type="entry name" value="ackA"/>
    <property type="match status" value="1"/>
</dbReference>
<evidence type="ECO:0000256" key="6">
    <source>
        <dbReference type="HAMAP-Rule" id="MF_00020"/>
    </source>
</evidence>
<dbReference type="HOGENOM" id="CLU_020352_0_1_10"/>
<feature type="site" description="Transition state stabilizer" evidence="6">
    <location>
        <position position="183"/>
    </location>
</feature>
<comment type="subunit">
    <text evidence="6">Homodimer.</text>
</comment>
<feature type="binding site" evidence="6">
    <location>
        <position position="7"/>
    </location>
    <ligand>
        <name>Mg(2+)</name>
        <dbReference type="ChEBI" id="CHEBI:18420"/>
    </ligand>
</feature>